<evidence type="ECO:0000256" key="5">
    <source>
        <dbReference type="ARBA" id="ARBA00023136"/>
    </source>
</evidence>
<dbReference type="Pfam" id="PF00003">
    <property type="entry name" value="7tm_3"/>
    <property type="match status" value="1"/>
</dbReference>
<evidence type="ECO:0000313" key="10">
    <source>
        <dbReference type="Proteomes" id="UP000812440"/>
    </source>
</evidence>
<reference evidence="9" key="1">
    <citation type="thesis" date="2020" institute="ProQuest LLC" country="789 East Eisenhower Parkway, Ann Arbor, MI, USA">
        <title>Comparative Genomics and Chromosome Evolution.</title>
        <authorList>
            <person name="Mudd A.B."/>
        </authorList>
    </citation>
    <scope>NUCLEOTIDE SEQUENCE</scope>
    <source>
        <strain evidence="9">Female2</strain>
        <tissue evidence="9">Blood</tissue>
    </source>
</reference>
<sequence length="345" mass="38648">MACNVNAIFNFFCNTNAAWGIVLETLAAAGIVFTIILIIAFLIMIPRICEPAKRAVVPVQFIFLIGTLGVFGLTFAFITIFTPQTCPTRFFLFGVLFAICFSCLLAHASKLVRLVRGGQGISWWVMLLIVFAFSLVQIVIAILYVSLVLGRNGCATRSNQLNRDFVLILIYVYLLMAITLLVSLFSLCGPCKYWKRHGVFIYITMFLSAGIWVAWIVMLLIGNLLLNSNAAFTWDDPTLAIALVSNGWVFLLGYFLPELCMMSRSEEGCQKDCVAVQPRLLRQTIGVDNRVFSQENINQGETSSGRSSPAPSQINTIPMRDFSIPRPQQRQNPYLHYRSHDLTNM</sequence>
<keyword evidence="4 7" id="KW-1133">Transmembrane helix</keyword>
<feature type="transmembrane region" description="Helical" evidence="7">
    <location>
        <begin position="165"/>
        <end position="187"/>
    </location>
</feature>
<dbReference type="GO" id="GO:0030295">
    <property type="term" value="F:protein kinase activator activity"/>
    <property type="evidence" value="ECO:0007669"/>
    <property type="project" value="TreeGrafter"/>
</dbReference>
<keyword evidence="3 7" id="KW-0812">Transmembrane</keyword>
<dbReference type="AlphaFoldDB" id="A0A8T2IZB2"/>
<evidence type="ECO:0000256" key="3">
    <source>
        <dbReference type="ARBA" id="ARBA00022692"/>
    </source>
</evidence>
<comment type="similarity">
    <text evidence="2">Belongs to the G-protein coupled receptor 3 family.</text>
</comment>
<name>A0A8T2IZB2_9PIPI</name>
<evidence type="ECO:0000256" key="1">
    <source>
        <dbReference type="ARBA" id="ARBA00004141"/>
    </source>
</evidence>
<evidence type="ECO:0000259" key="8">
    <source>
        <dbReference type="PROSITE" id="PS50259"/>
    </source>
</evidence>
<evidence type="ECO:0000256" key="7">
    <source>
        <dbReference type="SAM" id="Phobius"/>
    </source>
</evidence>
<proteinExistence type="inferred from homology"/>
<dbReference type="InterPro" id="IPR017978">
    <property type="entry name" value="GPCR_3_C"/>
</dbReference>
<feature type="transmembrane region" description="Helical" evidence="7">
    <location>
        <begin position="90"/>
        <end position="109"/>
    </location>
</feature>
<dbReference type="GO" id="GO:0070062">
    <property type="term" value="C:extracellular exosome"/>
    <property type="evidence" value="ECO:0007669"/>
    <property type="project" value="TreeGrafter"/>
</dbReference>
<dbReference type="InterPro" id="IPR051753">
    <property type="entry name" value="RA-inducible_GPCR3"/>
</dbReference>
<dbReference type="Proteomes" id="UP000812440">
    <property type="component" value="Chromosome 4"/>
</dbReference>
<accession>A0A8T2IZB2</accession>
<feature type="transmembrane region" description="Helical" evidence="7">
    <location>
        <begin position="238"/>
        <end position="256"/>
    </location>
</feature>
<dbReference type="GO" id="GO:0004930">
    <property type="term" value="F:G protein-coupled receptor activity"/>
    <property type="evidence" value="ECO:0007669"/>
    <property type="project" value="InterPro"/>
</dbReference>
<keyword evidence="10" id="KW-1185">Reference proteome</keyword>
<feature type="compositionally biased region" description="Polar residues" evidence="6">
    <location>
        <begin position="297"/>
        <end position="316"/>
    </location>
</feature>
<evidence type="ECO:0000256" key="4">
    <source>
        <dbReference type="ARBA" id="ARBA00022989"/>
    </source>
</evidence>
<dbReference type="PROSITE" id="PS50259">
    <property type="entry name" value="G_PROTEIN_RECEP_F3_4"/>
    <property type="match status" value="1"/>
</dbReference>
<feature type="domain" description="G-protein coupled receptors family 3 profile" evidence="8">
    <location>
        <begin position="19"/>
        <end position="116"/>
    </location>
</feature>
<feature type="transmembrane region" description="Helical" evidence="7">
    <location>
        <begin position="17"/>
        <end position="43"/>
    </location>
</feature>
<dbReference type="GO" id="GO:0005886">
    <property type="term" value="C:plasma membrane"/>
    <property type="evidence" value="ECO:0007669"/>
    <property type="project" value="TreeGrafter"/>
</dbReference>
<comment type="subcellular location">
    <subcellularLocation>
        <location evidence="1">Membrane</location>
        <topology evidence="1">Multi-pass membrane protein</topology>
    </subcellularLocation>
</comment>
<keyword evidence="5 7" id="KW-0472">Membrane</keyword>
<feature type="transmembrane region" description="Helical" evidence="7">
    <location>
        <begin position="121"/>
        <end position="145"/>
    </location>
</feature>
<evidence type="ECO:0000256" key="2">
    <source>
        <dbReference type="ARBA" id="ARBA00007242"/>
    </source>
</evidence>
<comment type="caution">
    <text evidence="9">The sequence shown here is derived from an EMBL/GenBank/DDBJ whole genome shotgun (WGS) entry which is preliminary data.</text>
</comment>
<feature type="region of interest" description="Disordered" evidence="6">
    <location>
        <begin position="297"/>
        <end position="345"/>
    </location>
</feature>
<organism evidence="9 10">
    <name type="scientific">Hymenochirus boettgeri</name>
    <name type="common">Congo dwarf clawed frog</name>
    <dbReference type="NCBI Taxonomy" id="247094"/>
    <lineage>
        <taxon>Eukaryota</taxon>
        <taxon>Metazoa</taxon>
        <taxon>Chordata</taxon>
        <taxon>Craniata</taxon>
        <taxon>Vertebrata</taxon>
        <taxon>Euteleostomi</taxon>
        <taxon>Amphibia</taxon>
        <taxon>Batrachia</taxon>
        <taxon>Anura</taxon>
        <taxon>Pipoidea</taxon>
        <taxon>Pipidae</taxon>
        <taxon>Pipinae</taxon>
        <taxon>Hymenochirus</taxon>
    </lineage>
</organism>
<evidence type="ECO:0000313" key="9">
    <source>
        <dbReference type="EMBL" id="KAG8436388.1"/>
    </source>
</evidence>
<dbReference type="PANTHER" id="PTHR14511">
    <property type="entry name" value="G PROTEIN COUPLED RECEPTOR, CLASS C, GROUP 5"/>
    <property type="match status" value="1"/>
</dbReference>
<dbReference type="OrthoDB" id="8701926at2759"/>
<feature type="transmembrane region" description="Helical" evidence="7">
    <location>
        <begin position="55"/>
        <end position="78"/>
    </location>
</feature>
<dbReference type="EMBL" id="JAACNH010000007">
    <property type="protein sequence ID" value="KAG8436388.1"/>
    <property type="molecule type" value="Genomic_DNA"/>
</dbReference>
<dbReference type="PANTHER" id="PTHR14511:SF7">
    <property type="entry name" value="RETINOIC ACID-INDUCED PROTEIN 3"/>
    <property type="match status" value="1"/>
</dbReference>
<dbReference type="GO" id="GO:0043235">
    <property type="term" value="C:receptor complex"/>
    <property type="evidence" value="ECO:0007669"/>
    <property type="project" value="TreeGrafter"/>
</dbReference>
<feature type="transmembrane region" description="Helical" evidence="7">
    <location>
        <begin position="199"/>
        <end position="226"/>
    </location>
</feature>
<gene>
    <name evidence="9" type="ORF">GDO86_007477</name>
</gene>
<evidence type="ECO:0000256" key="6">
    <source>
        <dbReference type="SAM" id="MobiDB-lite"/>
    </source>
</evidence>
<protein>
    <recommendedName>
        <fullName evidence="8">G-protein coupled receptors family 3 profile domain-containing protein</fullName>
    </recommendedName>
</protein>